<evidence type="ECO:0000313" key="1">
    <source>
        <dbReference type="EMBL" id="KAH0757608.1"/>
    </source>
</evidence>
<protein>
    <submittedName>
        <fullName evidence="1">Uncharacterized protein</fullName>
    </submittedName>
</protein>
<accession>A0ABQ7V0K4</accession>
<organism evidence="1 2">
    <name type="scientific">Solanum tuberosum</name>
    <name type="common">Potato</name>
    <dbReference type="NCBI Taxonomy" id="4113"/>
    <lineage>
        <taxon>Eukaryota</taxon>
        <taxon>Viridiplantae</taxon>
        <taxon>Streptophyta</taxon>
        <taxon>Embryophyta</taxon>
        <taxon>Tracheophyta</taxon>
        <taxon>Spermatophyta</taxon>
        <taxon>Magnoliopsida</taxon>
        <taxon>eudicotyledons</taxon>
        <taxon>Gunneridae</taxon>
        <taxon>Pentapetalae</taxon>
        <taxon>asterids</taxon>
        <taxon>lamiids</taxon>
        <taxon>Solanales</taxon>
        <taxon>Solanaceae</taxon>
        <taxon>Solanoideae</taxon>
        <taxon>Solaneae</taxon>
        <taxon>Solanum</taxon>
    </lineage>
</organism>
<proteinExistence type="predicted"/>
<gene>
    <name evidence="1" type="ORF">KY290_021101</name>
</gene>
<dbReference type="EMBL" id="JAIVGD010000015">
    <property type="protein sequence ID" value="KAH0757608.1"/>
    <property type="molecule type" value="Genomic_DNA"/>
</dbReference>
<keyword evidence="2" id="KW-1185">Reference proteome</keyword>
<reference evidence="1 2" key="1">
    <citation type="journal article" date="2021" name="bioRxiv">
        <title>Chromosome-scale and haplotype-resolved genome assembly of a tetraploid potato cultivar.</title>
        <authorList>
            <person name="Sun H."/>
            <person name="Jiao W.-B."/>
            <person name="Krause K."/>
            <person name="Campoy J.A."/>
            <person name="Goel M."/>
            <person name="Folz-Donahue K."/>
            <person name="Kukat C."/>
            <person name="Huettel B."/>
            <person name="Schneeberger K."/>
        </authorList>
    </citation>
    <scope>NUCLEOTIDE SEQUENCE [LARGE SCALE GENOMIC DNA]</scope>
    <source>
        <strain evidence="1">SolTubOtavaFocal</strain>
        <tissue evidence="1">Leaves</tissue>
    </source>
</reference>
<comment type="caution">
    <text evidence="1">The sequence shown here is derived from an EMBL/GenBank/DDBJ whole genome shotgun (WGS) entry which is preliminary data.</text>
</comment>
<sequence>MVMTVLDRFSGGNDPEGWILWAEQYFTCLGFSQKDWLPLPYFYLDGEALTWFTWLHPSVSLVDTSRFYMDYVHNAKFIPPATSTSPVVTLSHITNSSDLEDVVTNGNMEADHLLEILPEKYTKVNYLALPTGSMVVIATLKGMGTLQIGNEISIEADLVQETSSINESQVFDECSPRDMSLRNALCGVFLGA</sequence>
<name>A0ABQ7V0K4_SOLTU</name>
<dbReference type="Proteomes" id="UP000826656">
    <property type="component" value="Unassembled WGS sequence"/>
</dbReference>
<evidence type="ECO:0000313" key="2">
    <source>
        <dbReference type="Proteomes" id="UP000826656"/>
    </source>
</evidence>